<dbReference type="InterPro" id="IPR011701">
    <property type="entry name" value="MFS"/>
</dbReference>
<reference evidence="6" key="2">
    <citation type="submission" date="2023-06" db="EMBL/GenBank/DDBJ databases">
        <authorList>
            <consortium name="Lawrence Berkeley National Laboratory"/>
            <person name="Haridas S."/>
            <person name="Hensen N."/>
            <person name="Bonometti L."/>
            <person name="Westerberg I."/>
            <person name="Brannstrom I.O."/>
            <person name="Guillou S."/>
            <person name="Cros-Aarteil S."/>
            <person name="Calhoun S."/>
            <person name="Kuo A."/>
            <person name="Mondo S."/>
            <person name="Pangilinan J."/>
            <person name="Riley R."/>
            <person name="LaButti K."/>
            <person name="Andreopoulos B."/>
            <person name="Lipzen A."/>
            <person name="Chen C."/>
            <person name="Yanf M."/>
            <person name="Daum C."/>
            <person name="Ng V."/>
            <person name="Clum A."/>
            <person name="Steindorff A."/>
            <person name="Ohm R."/>
            <person name="Martin F."/>
            <person name="Silar P."/>
            <person name="Natvig D."/>
            <person name="Lalanne C."/>
            <person name="Gautier V."/>
            <person name="Ament-velasquez S.L."/>
            <person name="Kruys A."/>
            <person name="Hutchinson M.I."/>
            <person name="Powell A.J."/>
            <person name="Barry K."/>
            <person name="Miller A.N."/>
            <person name="Grigoriev I.V."/>
            <person name="Debuchy R."/>
            <person name="Gladieux P."/>
            <person name="Thoren M.H."/>
            <person name="Johannesson H."/>
        </authorList>
    </citation>
    <scope>NUCLEOTIDE SEQUENCE</scope>
    <source>
        <strain evidence="6">CBS 232.78</strain>
    </source>
</reference>
<feature type="transmembrane region" description="Helical" evidence="4">
    <location>
        <begin position="88"/>
        <end position="107"/>
    </location>
</feature>
<feature type="transmembrane region" description="Helical" evidence="4">
    <location>
        <begin position="113"/>
        <end position="133"/>
    </location>
</feature>
<dbReference type="GO" id="GO:0016020">
    <property type="term" value="C:membrane"/>
    <property type="evidence" value="ECO:0007669"/>
    <property type="project" value="UniProtKB-SubCell"/>
</dbReference>
<comment type="similarity">
    <text evidence="2">Belongs to the major facilitator superfamily. Monocarboxylate porter (TC 2.A.1.13) family.</text>
</comment>
<feature type="transmembrane region" description="Helical" evidence="4">
    <location>
        <begin position="258"/>
        <end position="280"/>
    </location>
</feature>
<feature type="transmembrane region" description="Helical" evidence="4">
    <location>
        <begin position="381"/>
        <end position="401"/>
    </location>
</feature>
<dbReference type="PANTHER" id="PTHR11360:SF250">
    <property type="entry name" value="MFS-TYPE TRANSPORTER AFUA_1G00970"/>
    <property type="match status" value="1"/>
</dbReference>
<comment type="subcellular location">
    <subcellularLocation>
        <location evidence="1">Membrane</location>
        <topology evidence="1">Multi-pass membrane protein</topology>
    </subcellularLocation>
</comment>
<dbReference type="EMBL" id="JAULSW010000002">
    <property type="protein sequence ID" value="KAK3390687.1"/>
    <property type="molecule type" value="Genomic_DNA"/>
</dbReference>
<comment type="caution">
    <text evidence="6">The sequence shown here is derived from an EMBL/GenBank/DDBJ whole genome shotgun (WGS) entry which is preliminary data.</text>
</comment>
<evidence type="ECO:0000256" key="1">
    <source>
        <dbReference type="ARBA" id="ARBA00004141"/>
    </source>
</evidence>
<dbReference type="InterPro" id="IPR020846">
    <property type="entry name" value="MFS_dom"/>
</dbReference>
<dbReference type="PANTHER" id="PTHR11360">
    <property type="entry name" value="MONOCARBOXYLATE TRANSPORTER"/>
    <property type="match status" value="1"/>
</dbReference>
<feature type="transmembrane region" description="Helical" evidence="4">
    <location>
        <begin position="18"/>
        <end position="39"/>
    </location>
</feature>
<keyword evidence="4" id="KW-0472">Membrane</keyword>
<evidence type="ECO:0000313" key="7">
    <source>
        <dbReference type="Proteomes" id="UP001285441"/>
    </source>
</evidence>
<dbReference type="Proteomes" id="UP001285441">
    <property type="component" value="Unassembled WGS sequence"/>
</dbReference>
<dbReference type="GO" id="GO:0022857">
    <property type="term" value="F:transmembrane transporter activity"/>
    <property type="evidence" value="ECO:0007669"/>
    <property type="project" value="InterPro"/>
</dbReference>
<evidence type="ECO:0000256" key="2">
    <source>
        <dbReference type="ARBA" id="ARBA00006727"/>
    </source>
</evidence>
<feature type="transmembrane region" description="Helical" evidence="4">
    <location>
        <begin position="407"/>
        <end position="429"/>
    </location>
</feature>
<feature type="domain" description="Major facilitator superfamily (MFS) profile" evidence="5">
    <location>
        <begin position="257"/>
        <end position="442"/>
    </location>
</feature>
<evidence type="ECO:0000259" key="5">
    <source>
        <dbReference type="PROSITE" id="PS50850"/>
    </source>
</evidence>
<sequence length="442" mass="46769">MNEKETGKGPGRGSSLRAYLTVLGGSLSLFCSVGFLNGFGVFQQYYKAGMLQNMSESDISWIGSISIFLLNGVAPVTGILVDRLGPTWLLGIGSITMLVSVFMTSLGTQYYQFFLSQGVLLGIGTSLITWPPLAVVSRSLPQHRGLALGIVVSGSSLGGVVWPIMLERLLGHDNLGFGWVMRIVGFTMLPLLVIACVTVREPLTAPAPPKPAPQPNSSMSDSDLSGSMETESAADAPPVGRPKVQRSDMWALLKTPTFIFLTIGLAFTSIGLFIPLFYMSSYAFEHGVSAELSFYLISILNAASLFGRIITGHLADRYGHFNMIILSALVSTITAFSWTAAKNLEGMIAISLVYGYSSGSILALQNACVGKIAGSHMQGTAMGMMIGCVAVTSLIGAPVGGALVGKYGYLSISMFTGATLLAGSILLSVSRLKLNKDPRAAY</sequence>
<dbReference type="Gene3D" id="1.20.1250.20">
    <property type="entry name" value="MFS general substrate transporter like domains"/>
    <property type="match status" value="1"/>
</dbReference>
<dbReference type="InterPro" id="IPR036259">
    <property type="entry name" value="MFS_trans_sf"/>
</dbReference>
<organism evidence="6 7">
    <name type="scientific">Podospora didyma</name>
    <dbReference type="NCBI Taxonomy" id="330526"/>
    <lineage>
        <taxon>Eukaryota</taxon>
        <taxon>Fungi</taxon>
        <taxon>Dikarya</taxon>
        <taxon>Ascomycota</taxon>
        <taxon>Pezizomycotina</taxon>
        <taxon>Sordariomycetes</taxon>
        <taxon>Sordariomycetidae</taxon>
        <taxon>Sordariales</taxon>
        <taxon>Podosporaceae</taxon>
        <taxon>Podospora</taxon>
    </lineage>
</organism>
<feature type="transmembrane region" description="Helical" evidence="4">
    <location>
        <begin position="323"/>
        <end position="341"/>
    </location>
</feature>
<evidence type="ECO:0000256" key="4">
    <source>
        <dbReference type="SAM" id="Phobius"/>
    </source>
</evidence>
<feature type="transmembrane region" description="Helical" evidence="4">
    <location>
        <begin position="292"/>
        <end position="311"/>
    </location>
</feature>
<evidence type="ECO:0000256" key="3">
    <source>
        <dbReference type="SAM" id="MobiDB-lite"/>
    </source>
</evidence>
<dbReference type="AlphaFoldDB" id="A0AAE0NZS0"/>
<feature type="compositionally biased region" description="Pro residues" evidence="3">
    <location>
        <begin position="205"/>
        <end position="214"/>
    </location>
</feature>
<gene>
    <name evidence="6" type="ORF">B0H63DRAFT_519899</name>
</gene>
<evidence type="ECO:0000313" key="6">
    <source>
        <dbReference type="EMBL" id="KAK3390687.1"/>
    </source>
</evidence>
<feature type="region of interest" description="Disordered" evidence="3">
    <location>
        <begin position="205"/>
        <end position="242"/>
    </location>
</feature>
<dbReference type="SUPFAM" id="SSF103473">
    <property type="entry name" value="MFS general substrate transporter"/>
    <property type="match status" value="1"/>
</dbReference>
<keyword evidence="4" id="KW-0812">Transmembrane</keyword>
<dbReference type="Pfam" id="PF07690">
    <property type="entry name" value="MFS_1"/>
    <property type="match status" value="1"/>
</dbReference>
<protein>
    <submittedName>
        <fullName evidence="6">MFS monocarboxylate transporter</fullName>
    </submittedName>
</protein>
<feature type="compositionally biased region" description="Low complexity" evidence="3">
    <location>
        <begin position="215"/>
        <end position="228"/>
    </location>
</feature>
<name>A0AAE0NZS0_9PEZI</name>
<keyword evidence="4" id="KW-1133">Transmembrane helix</keyword>
<feature type="transmembrane region" description="Helical" evidence="4">
    <location>
        <begin position="347"/>
        <end position="369"/>
    </location>
</feature>
<feature type="transmembrane region" description="Helical" evidence="4">
    <location>
        <begin position="177"/>
        <end position="199"/>
    </location>
</feature>
<accession>A0AAE0NZS0</accession>
<proteinExistence type="inferred from homology"/>
<keyword evidence="7" id="KW-1185">Reference proteome</keyword>
<dbReference type="PROSITE" id="PS50850">
    <property type="entry name" value="MFS"/>
    <property type="match status" value="1"/>
</dbReference>
<reference evidence="6" key="1">
    <citation type="journal article" date="2023" name="Mol. Phylogenet. Evol.">
        <title>Genome-scale phylogeny and comparative genomics of the fungal order Sordariales.</title>
        <authorList>
            <person name="Hensen N."/>
            <person name="Bonometti L."/>
            <person name="Westerberg I."/>
            <person name="Brannstrom I.O."/>
            <person name="Guillou S."/>
            <person name="Cros-Aarteil S."/>
            <person name="Calhoun S."/>
            <person name="Haridas S."/>
            <person name="Kuo A."/>
            <person name="Mondo S."/>
            <person name="Pangilinan J."/>
            <person name="Riley R."/>
            <person name="LaButti K."/>
            <person name="Andreopoulos B."/>
            <person name="Lipzen A."/>
            <person name="Chen C."/>
            <person name="Yan M."/>
            <person name="Daum C."/>
            <person name="Ng V."/>
            <person name="Clum A."/>
            <person name="Steindorff A."/>
            <person name="Ohm R.A."/>
            <person name="Martin F."/>
            <person name="Silar P."/>
            <person name="Natvig D.O."/>
            <person name="Lalanne C."/>
            <person name="Gautier V."/>
            <person name="Ament-Velasquez S.L."/>
            <person name="Kruys A."/>
            <person name="Hutchinson M.I."/>
            <person name="Powell A.J."/>
            <person name="Barry K."/>
            <person name="Miller A.N."/>
            <person name="Grigoriev I.V."/>
            <person name="Debuchy R."/>
            <person name="Gladieux P."/>
            <person name="Hiltunen Thoren M."/>
            <person name="Johannesson H."/>
        </authorList>
    </citation>
    <scope>NUCLEOTIDE SEQUENCE</scope>
    <source>
        <strain evidence="6">CBS 232.78</strain>
    </source>
</reference>
<feature type="transmembrane region" description="Helical" evidence="4">
    <location>
        <begin position="145"/>
        <end position="165"/>
    </location>
</feature>
<dbReference type="InterPro" id="IPR050327">
    <property type="entry name" value="Proton-linked_MCT"/>
</dbReference>
<feature type="transmembrane region" description="Helical" evidence="4">
    <location>
        <begin position="59"/>
        <end position="81"/>
    </location>
</feature>